<dbReference type="AlphaFoldDB" id="A0A9X3IXC5"/>
<comment type="function">
    <text evidence="5">Methyltransferase required for the conversion of demethylmenaquinol (DMKH2) to menaquinol (MKH2).</text>
</comment>
<evidence type="ECO:0000313" key="6">
    <source>
        <dbReference type="EMBL" id="MCY1006404.1"/>
    </source>
</evidence>
<accession>A0A9X3IXC5</accession>
<comment type="caution">
    <text evidence="5">Lacks conserved residue(s) required for the propagation of feature annotation.</text>
</comment>
<comment type="catalytic activity">
    <reaction evidence="5">
        <text>a 2-demethylmenaquinol + S-adenosyl-L-methionine = a menaquinol + S-adenosyl-L-homocysteine + H(+)</text>
        <dbReference type="Rhea" id="RHEA:42640"/>
        <dbReference type="Rhea" id="RHEA-COMP:9539"/>
        <dbReference type="Rhea" id="RHEA-COMP:9563"/>
        <dbReference type="ChEBI" id="CHEBI:15378"/>
        <dbReference type="ChEBI" id="CHEBI:18151"/>
        <dbReference type="ChEBI" id="CHEBI:55437"/>
        <dbReference type="ChEBI" id="CHEBI:57856"/>
        <dbReference type="ChEBI" id="CHEBI:59789"/>
        <dbReference type="EC" id="2.1.1.163"/>
    </reaction>
</comment>
<keyword evidence="7" id="KW-1185">Reference proteome</keyword>
<gene>
    <name evidence="5" type="primary">menG</name>
    <name evidence="6" type="ORF">OV079_12700</name>
</gene>
<organism evidence="6 7">
    <name type="scientific">Nannocystis pusilla</name>
    <dbReference type="NCBI Taxonomy" id="889268"/>
    <lineage>
        <taxon>Bacteria</taxon>
        <taxon>Pseudomonadati</taxon>
        <taxon>Myxococcota</taxon>
        <taxon>Polyangia</taxon>
        <taxon>Nannocystales</taxon>
        <taxon>Nannocystaceae</taxon>
        <taxon>Nannocystis</taxon>
    </lineage>
</organism>
<keyword evidence="6" id="KW-0830">Ubiquinone</keyword>
<dbReference type="GO" id="GO:0032259">
    <property type="term" value="P:methylation"/>
    <property type="evidence" value="ECO:0007669"/>
    <property type="project" value="UniProtKB-KW"/>
</dbReference>
<sequence>MTEPAPLAETVAAIDAHGARVQGMFSDIARGYDRANRWMSLGIDVLWRRRAVAEVLPAGAGAGGARPRILDLCAGTLDSTLELHRRYPEADIVGGDFSAGMLAVGEAKLQGPARARIVAREMDAHALPEPDASFDAVFCAFGARNLSDLEAATREQLRVLRPGGRLTVLEFFRPRGLFSRTFHACYNRTVLPVVGWAATGNLGAYLYLPRSIGAFVTIEDYGALLERANLRVVGSERLFGGVAGIVRAERPGGGT</sequence>
<name>A0A9X3IXC5_9BACT</name>
<reference evidence="6" key="1">
    <citation type="submission" date="2022-11" db="EMBL/GenBank/DDBJ databases">
        <title>Minimal conservation of predation-associated metabolite biosynthetic gene clusters underscores biosynthetic potential of Myxococcota including descriptions for ten novel species: Archangium lansinium sp. nov., Myxococcus landrumus sp. nov., Nannocystis bai.</title>
        <authorList>
            <person name="Ahearne A."/>
            <person name="Stevens C."/>
            <person name="Phillips K."/>
        </authorList>
    </citation>
    <scope>NUCLEOTIDE SEQUENCE</scope>
    <source>
        <strain evidence="6">Na p29</strain>
    </source>
</reference>
<evidence type="ECO:0000313" key="7">
    <source>
        <dbReference type="Proteomes" id="UP001150924"/>
    </source>
</evidence>
<dbReference type="PROSITE" id="PS01183">
    <property type="entry name" value="UBIE_1"/>
    <property type="match status" value="1"/>
</dbReference>
<proteinExistence type="inferred from homology"/>
<dbReference type="EC" id="2.1.1.163" evidence="5"/>
<evidence type="ECO:0000256" key="5">
    <source>
        <dbReference type="HAMAP-Rule" id="MF_01813"/>
    </source>
</evidence>
<feature type="binding site" evidence="5">
    <location>
        <position position="76"/>
    </location>
    <ligand>
        <name>S-adenosyl-L-methionine</name>
        <dbReference type="ChEBI" id="CHEBI:59789"/>
    </ligand>
</feature>
<keyword evidence="1 5" id="KW-0474">Menaquinone biosynthesis</keyword>
<dbReference type="SUPFAM" id="SSF53335">
    <property type="entry name" value="S-adenosyl-L-methionine-dependent methyltransferases"/>
    <property type="match status" value="1"/>
</dbReference>
<keyword evidence="3 5" id="KW-0808">Transferase</keyword>
<dbReference type="PANTHER" id="PTHR43591">
    <property type="entry name" value="METHYLTRANSFERASE"/>
    <property type="match status" value="1"/>
</dbReference>
<dbReference type="CDD" id="cd02440">
    <property type="entry name" value="AdoMet_MTases"/>
    <property type="match status" value="1"/>
</dbReference>
<evidence type="ECO:0000256" key="4">
    <source>
        <dbReference type="ARBA" id="ARBA00022691"/>
    </source>
</evidence>
<dbReference type="EMBL" id="JAPNKE010000002">
    <property type="protein sequence ID" value="MCY1006404.1"/>
    <property type="molecule type" value="Genomic_DNA"/>
</dbReference>
<dbReference type="PANTHER" id="PTHR43591:SF24">
    <property type="entry name" value="2-METHOXY-6-POLYPRENYL-1,4-BENZOQUINOL METHYLASE, MITOCHONDRIAL"/>
    <property type="match status" value="1"/>
</dbReference>
<comment type="caution">
    <text evidence="6">The sequence shown here is derived from an EMBL/GenBank/DDBJ whole genome shotgun (WGS) entry which is preliminary data.</text>
</comment>
<evidence type="ECO:0000256" key="1">
    <source>
        <dbReference type="ARBA" id="ARBA00022428"/>
    </source>
</evidence>
<comment type="pathway">
    <text evidence="5">Quinol/quinone metabolism; menaquinone biosynthesis; menaquinol from 1,4-dihydroxy-2-naphthoate: step 2/2.</text>
</comment>
<comment type="similarity">
    <text evidence="5">Belongs to the class I-like SAM-binding methyltransferase superfamily. MenG/UbiE family.</text>
</comment>
<evidence type="ECO:0000256" key="3">
    <source>
        <dbReference type="ARBA" id="ARBA00022679"/>
    </source>
</evidence>
<dbReference type="InterPro" id="IPR023576">
    <property type="entry name" value="UbiE/COQ5_MeTrFase_CS"/>
</dbReference>
<dbReference type="NCBIfam" id="TIGR01934">
    <property type="entry name" value="MenG_MenH_UbiE"/>
    <property type="match status" value="1"/>
</dbReference>
<feature type="binding site" evidence="5">
    <location>
        <position position="96"/>
    </location>
    <ligand>
        <name>S-adenosyl-L-methionine</name>
        <dbReference type="ChEBI" id="CHEBI:59789"/>
    </ligand>
</feature>
<dbReference type="Pfam" id="PF01209">
    <property type="entry name" value="Ubie_methyltran"/>
    <property type="match status" value="1"/>
</dbReference>
<protein>
    <recommendedName>
        <fullName evidence="5">Demethylmenaquinone methyltransferase</fullName>
        <ecNumber evidence="5">2.1.1.163</ecNumber>
    </recommendedName>
</protein>
<evidence type="ECO:0000256" key="2">
    <source>
        <dbReference type="ARBA" id="ARBA00022603"/>
    </source>
</evidence>
<dbReference type="InterPro" id="IPR004033">
    <property type="entry name" value="UbiE/COQ5_MeTrFase"/>
</dbReference>
<feature type="binding site" evidence="5">
    <location>
        <begin position="123"/>
        <end position="124"/>
    </location>
    <ligand>
        <name>S-adenosyl-L-methionine</name>
        <dbReference type="ChEBI" id="CHEBI:59789"/>
    </ligand>
</feature>
<dbReference type="InterPro" id="IPR029063">
    <property type="entry name" value="SAM-dependent_MTases_sf"/>
</dbReference>
<dbReference type="Gene3D" id="3.40.50.150">
    <property type="entry name" value="Vaccinia Virus protein VP39"/>
    <property type="match status" value="1"/>
</dbReference>
<dbReference type="RefSeq" id="WP_267768584.1">
    <property type="nucleotide sequence ID" value="NZ_JAPNKE010000002.1"/>
</dbReference>
<dbReference type="GO" id="GO:0043770">
    <property type="term" value="F:demethylmenaquinone methyltransferase activity"/>
    <property type="evidence" value="ECO:0007669"/>
    <property type="project" value="UniProtKB-UniRule"/>
</dbReference>
<keyword evidence="2 5" id="KW-0489">Methyltransferase</keyword>
<dbReference type="HAMAP" id="MF_01813">
    <property type="entry name" value="MenG_UbiE_methyltr"/>
    <property type="match status" value="1"/>
</dbReference>
<dbReference type="GO" id="GO:0009234">
    <property type="term" value="P:menaquinone biosynthetic process"/>
    <property type="evidence" value="ECO:0007669"/>
    <property type="project" value="UniProtKB-UniRule"/>
</dbReference>
<keyword evidence="4 5" id="KW-0949">S-adenosyl-L-methionine</keyword>
<dbReference type="Proteomes" id="UP001150924">
    <property type="component" value="Unassembled WGS sequence"/>
</dbReference>
<dbReference type="PROSITE" id="PS51608">
    <property type="entry name" value="SAM_MT_UBIE"/>
    <property type="match status" value="1"/>
</dbReference>